<evidence type="ECO:0000259" key="12">
    <source>
        <dbReference type="Pfam" id="PF19533"/>
    </source>
</evidence>
<feature type="domain" description="Rab3GAP catalytic subunit conserved" evidence="11">
    <location>
        <begin position="120"/>
        <end position="270"/>
    </location>
</feature>
<comment type="similarity">
    <text evidence="4">Belongs to the Rab3-GAP catalytic subunit family.</text>
</comment>
<keyword evidence="9" id="KW-0333">Golgi apparatus</keyword>
<dbReference type="InterPro" id="IPR045698">
    <property type="entry name" value="Rab3GAP1_C"/>
</dbReference>
<name>A0A7R8ZXV8_9CRUS</name>
<evidence type="ECO:0000256" key="10">
    <source>
        <dbReference type="SAM" id="MobiDB-lite"/>
    </source>
</evidence>
<keyword evidence="8" id="KW-0256">Endoplasmic reticulum</keyword>
<dbReference type="InterPro" id="IPR045700">
    <property type="entry name" value="Rab3GAP1"/>
</dbReference>
<evidence type="ECO:0000256" key="2">
    <source>
        <dbReference type="ARBA" id="ARBA00004240"/>
    </source>
</evidence>
<dbReference type="Proteomes" id="UP000677054">
    <property type="component" value="Unassembled WGS sequence"/>
</dbReference>
<keyword evidence="14" id="KW-1185">Reference proteome</keyword>
<dbReference type="Pfam" id="PF19533">
    <property type="entry name" value="Rab3-GAP_cat_C"/>
    <property type="match status" value="1"/>
</dbReference>
<dbReference type="Pfam" id="PF13890">
    <property type="entry name" value="Rab3-GTPase_cat"/>
    <property type="match status" value="1"/>
</dbReference>
<proteinExistence type="inferred from homology"/>
<gene>
    <name evidence="13" type="ORF">DSTB1V02_LOCUS961</name>
</gene>
<dbReference type="AlphaFoldDB" id="A0A7R8ZXV8"/>
<evidence type="ECO:0000313" key="14">
    <source>
        <dbReference type="Proteomes" id="UP000677054"/>
    </source>
</evidence>
<dbReference type="InterPro" id="IPR026147">
    <property type="entry name" value="Rab3GAP1_conserved"/>
</dbReference>
<dbReference type="EMBL" id="CAJPEV010000079">
    <property type="protein sequence ID" value="CAG0880210.1"/>
    <property type="molecule type" value="Genomic_DNA"/>
</dbReference>
<organism evidence="13">
    <name type="scientific">Darwinula stevensoni</name>
    <dbReference type="NCBI Taxonomy" id="69355"/>
    <lineage>
        <taxon>Eukaryota</taxon>
        <taxon>Metazoa</taxon>
        <taxon>Ecdysozoa</taxon>
        <taxon>Arthropoda</taxon>
        <taxon>Crustacea</taxon>
        <taxon>Oligostraca</taxon>
        <taxon>Ostracoda</taxon>
        <taxon>Podocopa</taxon>
        <taxon>Podocopida</taxon>
        <taxon>Darwinulocopina</taxon>
        <taxon>Darwinuloidea</taxon>
        <taxon>Darwinulidae</taxon>
        <taxon>Darwinula</taxon>
    </lineage>
</organism>
<evidence type="ECO:0000259" key="11">
    <source>
        <dbReference type="Pfam" id="PF13890"/>
    </source>
</evidence>
<keyword evidence="6" id="KW-0343">GTPase activation</keyword>
<evidence type="ECO:0000256" key="4">
    <source>
        <dbReference type="ARBA" id="ARBA00008856"/>
    </source>
</evidence>
<dbReference type="EMBL" id="LR899596">
    <property type="protein sequence ID" value="CAD7240959.1"/>
    <property type="molecule type" value="Genomic_DNA"/>
</dbReference>
<feature type="domain" description="Rab3GAP catalytic subunit C-terminal" evidence="12">
    <location>
        <begin position="405"/>
        <end position="459"/>
    </location>
</feature>
<dbReference type="GO" id="GO:0005794">
    <property type="term" value="C:Golgi apparatus"/>
    <property type="evidence" value="ECO:0007669"/>
    <property type="project" value="UniProtKB-SubCell"/>
</dbReference>
<evidence type="ECO:0000256" key="9">
    <source>
        <dbReference type="ARBA" id="ARBA00023034"/>
    </source>
</evidence>
<dbReference type="GO" id="GO:0005096">
    <property type="term" value="F:GTPase activator activity"/>
    <property type="evidence" value="ECO:0007669"/>
    <property type="project" value="UniProtKB-KW"/>
</dbReference>
<comment type="subcellular location">
    <subcellularLocation>
        <location evidence="3">Cytoplasm</location>
    </subcellularLocation>
    <subcellularLocation>
        <location evidence="2">Endoplasmic reticulum</location>
    </subcellularLocation>
    <subcellularLocation>
        <location evidence="1">Golgi apparatus</location>
        <location evidence="1">cis-Golgi network</location>
    </subcellularLocation>
</comment>
<accession>A0A7R8ZXV8</accession>
<dbReference type="PANTHER" id="PTHR21422:SF9">
    <property type="entry name" value="RAB3 GTPASE-ACTIVATING PROTEIN CATALYTIC SUBUNIT"/>
    <property type="match status" value="1"/>
</dbReference>
<feature type="region of interest" description="Disordered" evidence="10">
    <location>
        <begin position="1"/>
        <end position="24"/>
    </location>
</feature>
<evidence type="ECO:0000313" key="13">
    <source>
        <dbReference type="EMBL" id="CAD7240959.1"/>
    </source>
</evidence>
<dbReference type="OrthoDB" id="6378743at2759"/>
<evidence type="ECO:0000256" key="1">
    <source>
        <dbReference type="ARBA" id="ARBA00004222"/>
    </source>
</evidence>
<dbReference type="PANTHER" id="PTHR21422">
    <property type="entry name" value="RAB3 GTPASE-ACTIVATING PROTEIN CATALYTIC SUBUNIT"/>
    <property type="match status" value="1"/>
</dbReference>
<keyword evidence="7" id="KW-0963">Cytoplasm</keyword>
<dbReference type="GO" id="GO:0005783">
    <property type="term" value="C:endoplasmic reticulum"/>
    <property type="evidence" value="ECO:0007669"/>
    <property type="project" value="UniProtKB-SubCell"/>
</dbReference>
<evidence type="ECO:0000256" key="3">
    <source>
        <dbReference type="ARBA" id="ARBA00004496"/>
    </source>
</evidence>
<evidence type="ECO:0000256" key="5">
    <source>
        <dbReference type="ARBA" id="ARBA00015817"/>
    </source>
</evidence>
<evidence type="ECO:0000256" key="7">
    <source>
        <dbReference type="ARBA" id="ARBA00022490"/>
    </source>
</evidence>
<protein>
    <recommendedName>
        <fullName evidence="5">Rab3 GTPase-activating protein catalytic subunit</fullName>
    </recommendedName>
</protein>
<feature type="compositionally biased region" description="Basic and acidic residues" evidence="10">
    <location>
        <begin position="10"/>
        <end position="24"/>
    </location>
</feature>
<evidence type="ECO:0000256" key="8">
    <source>
        <dbReference type="ARBA" id="ARBA00022824"/>
    </source>
</evidence>
<sequence>MMKRLGSRIVDGERSKAEREERSEEPGFLEIYAGGMQMCFEAEALAISIPRLEAGAPDLSHCLIYQKFQIMDPDYASGPETGEEGEDEFFDCNEEETGKGNGDNVGLMKTTSSSSLPPWDQPEGRLSRFKDYRLLNEPNDYIFIPEPSPMTEDVLEEQEEFLLQLGTDSQGRELRARMQSASLLADMEAFKAANPRAVLEDFVRWYSPFDWIVEENEPESSTKGHLSARMEAAGNTWQEMWDSAKPVPARRQKRLFDETKEAERVFQYLESLSLGKAVFMLLPCFLHAAVNRIWEECLKKVFKKEMKHTSNLYHHAEKAAMAAVTASQSLPVLDKKYEEVMVHIRQAEVQLSALEAIGERVASSFQEADVEVQEFFFSLLESPEVEVPGGPGSHIASHIQALFLEVSKFPVPSAREVILRTSTSRPTPFSKSSPQRLYCVQAPNHFHLCGAFSQDTTFF</sequence>
<evidence type="ECO:0000256" key="6">
    <source>
        <dbReference type="ARBA" id="ARBA00022468"/>
    </source>
</evidence>
<reference evidence="13" key="1">
    <citation type="submission" date="2020-11" db="EMBL/GenBank/DDBJ databases">
        <authorList>
            <person name="Tran Van P."/>
        </authorList>
    </citation>
    <scope>NUCLEOTIDE SEQUENCE</scope>
</reference>